<accession>A0A9W6ZNR3</accession>
<dbReference type="AlphaFoldDB" id="A0A9W6ZNR3"/>
<dbReference type="EMBL" id="BRXZ01000802">
    <property type="protein sequence ID" value="GMH54368.1"/>
    <property type="molecule type" value="Genomic_DNA"/>
</dbReference>
<evidence type="ECO:0000313" key="1">
    <source>
        <dbReference type="EMBL" id="GMH54368.1"/>
    </source>
</evidence>
<gene>
    <name evidence="1" type="ORF">TrRE_jg9121</name>
</gene>
<proteinExistence type="predicted"/>
<reference evidence="1" key="1">
    <citation type="submission" date="2022-07" db="EMBL/GenBank/DDBJ databases">
        <title>Genome analysis of Parmales, a sister group of diatoms, reveals the evolutionary specialization of diatoms from phago-mixotrophs to photoautotrophs.</title>
        <authorList>
            <person name="Ban H."/>
            <person name="Sato S."/>
            <person name="Yoshikawa S."/>
            <person name="Kazumasa Y."/>
            <person name="Nakamura Y."/>
            <person name="Ichinomiya M."/>
            <person name="Saitoh K."/>
            <person name="Sato N."/>
            <person name="Blanc-Mathieu R."/>
            <person name="Endo H."/>
            <person name="Kuwata A."/>
            <person name="Ogata H."/>
        </authorList>
    </citation>
    <scope>NUCLEOTIDE SEQUENCE</scope>
</reference>
<name>A0A9W6ZNR3_9STRA</name>
<keyword evidence="2" id="KW-1185">Reference proteome</keyword>
<evidence type="ECO:0000313" key="2">
    <source>
        <dbReference type="Proteomes" id="UP001165082"/>
    </source>
</evidence>
<sequence length="83" mass="9930">MLTLKTTSGEFALPPKCTELTIVLEFKFSDAEQATTSMKLVSEYELPEEERRFYRFTWDERTLVFPEWGQKARPWKFTEAQTW</sequence>
<comment type="caution">
    <text evidence="1">The sequence shown here is derived from an EMBL/GenBank/DDBJ whole genome shotgun (WGS) entry which is preliminary data.</text>
</comment>
<protein>
    <submittedName>
        <fullName evidence="1">Uncharacterized protein</fullName>
    </submittedName>
</protein>
<organism evidence="1 2">
    <name type="scientific">Triparma retinervis</name>
    <dbReference type="NCBI Taxonomy" id="2557542"/>
    <lineage>
        <taxon>Eukaryota</taxon>
        <taxon>Sar</taxon>
        <taxon>Stramenopiles</taxon>
        <taxon>Ochrophyta</taxon>
        <taxon>Bolidophyceae</taxon>
        <taxon>Parmales</taxon>
        <taxon>Triparmaceae</taxon>
        <taxon>Triparma</taxon>
    </lineage>
</organism>
<dbReference type="Proteomes" id="UP001165082">
    <property type="component" value="Unassembled WGS sequence"/>
</dbReference>